<dbReference type="FunFam" id="2.60.40.10:FF:000007">
    <property type="entry name" value="Filamin-B isoform C"/>
    <property type="match status" value="1"/>
</dbReference>
<feature type="repeat" description="Filamin" evidence="3">
    <location>
        <begin position="468"/>
        <end position="562"/>
    </location>
</feature>
<evidence type="ECO:0000256" key="2">
    <source>
        <dbReference type="ARBA" id="ARBA00022737"/>
    </source>
</evidence>
<dbReference type="STRING" id="6186.A0A183KDE9"/>
<organism evidence="6">
    <name type="scientific">Schistosoma curassoni</name>
    <dbReference type="NCBI Taxonomy" id="6186"/>
    <lineage>
        <taxon>Eukaryota</taxon>
        <taxon>Metazoa</taxon>
        <taxon>Spiralia</taxon>
        <taxon>Lophotrochozoa</taxon>
        <taxon>Platyhelminthes</taxon>
        <taxon>Trematoda</taxon>
        <taxon>Digenea</taxon>
        <taxon>Strigeidida</taxon>
        <taxon>Schistosomatoidea</taxon>
        <taxon>Schistosomatidae</taxon>
        <taxon>Schistosoma</taxon>
    </lineage>
</organism>
<reference evidence="6" key="1">
    <citation type="submission" date="2016-06" db="UniProtKB">
        <authorList>
            <consortium name="WormBaseParasite"/>
        </authorList>
    </citation>
    <scope>IDENTIFICATION</scope>
</reference>
<dbReference type="InterPro" id="IPR017868">
    <property type="entry name" value="Filamin/ABP280_repeat-like"/>
</dbReference>
<dbReference type="EMBL" id="UZAK01035558">
    <property type="protein sequence ID" value="VDP51079.1"/>
    <property type="molecule type" value="Genomic_DNA"/>
</dbReference>
<dbReference type="WBParaSite" id="SCUD_0001304401-mRNA-1">
    <property type="protein sequence ID" value="SCUD_0001304401-mRNA-1"/>
    <property type="gene ID" value="SCUD_0001304401"/>
</dbReference>
<dbReference type="Gene3D" id="2.60.40.10">
    <property type="entry name" value="Immunoglobulins"/>
    <property type="match status" value="4"/>
</dbReference>
<feature type="repeat" description="Filamin" evidence="3">
    <location>
        <begin position="10"/>
        <end position="102"/>
    </location>
</feature>
<keyword evidence="5" id="KW-1185">Reference proteome</keyword>
<evidence type="ECO:0000313" key="5">
    <source>
        <dbReference type="Proteomes" id="UP000279833"/>
    </source>
</evidence>
<dbReference type="GO" id="GO:0030036">
    <property type="term" value="P:actin cytoskeleton organization"/>
    <property type="evidence" value="ECO:0007669"/>
    <property type="project" value="InterPro"/>
</dbReference>
<dbReference type="FunFam" id="2.60.40.10:FF:000096">
    <property type="entry name" value="filamin-C isoform X2"/>
    <property type="match status" value="1"/>
</dbReference>
<evidence type="ECO:0000256" key="3">
    <source>
        <dbReference type="PROSITE-ProRule" id="PRU00087"/>
    </source>
</evidence>
<evidence type="ECO:0000313" key="4">
    <source>
        <dbReference type="EMBL" id="VDP51079.1"/>
    </source>
</evidence>
<dbReference type="PROSITE" id="PS50194">
    <property type="entry name" value="FILAMIN_REPEAT"/>
    <property type="match status" value="4"/>
</dbReference>
<evidence type="ECO:0000256" key="1">
    <source>
        <dbReference type="ARBA" id="ARBA00009238"/>
    </source>
</evidence>
<dbReference type="SUPFAM" id="SSF81296">
    <property type="entry name" value="E set domains"/>
    <property type="match status" value="4"/>
</dbReference>
<accession>A0A183KDE9</accession>
<dbReference type="Pfam" id="PF00630">
    <property type="entry name" value="Filamin"/>
    <property type="match status" value="4"/>
</dbReference>
<dbReference type="AlphaFoldDB" id="A0A183KDE9"/>
<protein>
    <submittedName>
        <fullName evidence="6">Filamin-A</fullName>
    </submittedName>
</protein>
<sequence length="563" mass="63039">SPFQFTVGPITEGGAHKVHATGQGLQNGLTYSLNDFSIYTREAGAGGLSIAIEGPSKAEINFEDRKDGSCGVSYRVTEPGEYLCSIRFNDDHIPNSPFRVIINEAMERTFYTPETKLLNITSIQDRGLSIRWPDTISNNLLWERSNQIPAQEEMRKNCWKWTGDKSRKELNCVTRQAPTWNPQGQRRRGMPKKTLRREMEIDMREMNKNWMGLEKKAHDRIGRPTAFTVNYSGMTGRMRAYVVAPSGLQSDALVHQVDVDQHAVRFTPHENGAHLVHVLMDERPVPGSPFRVLVGQEETGHVTASGEGLTHGRVGERNRFFVNTVQAGSGALSVTVDGPSKVQLNCTERSDGYDFTYLPLSPGEYLISIKYDEKSQREKIALVTSRVFYPTIETRYMYNGSETWPVRVEDIHRLLVFDHKCLRNIARISWDHRAIVTGDAVHDAITTDTTHVVVETGGRLINGPHSNLGPSRPDRVTCSGPGLKQAYLNETNTFTVNASQAGHDVLYVGVSGPVVACEEVNIKHMGYGQYSISYTVRDRGRHLIMIKWGEQHVPGSPFTVDVI</sequence>
<dbReference type="InterPro" id="IPR013783">
    <property type="entry name" value="Ig-like_fold"/>
</dbReference>
<dbReference type="SMART" id="SM00557">
    <property type="entry name" value="IG_FLMN"/>
    <property type="match status" value="4"/>
</dbReference>
<name>A0A183KDE9_9TREM</name>
<comment type="similarity">
    <text evidence="1">Belongs to the filamin family.</text>
</comment>
<dbReference type="InterPro" id="IPR044801">
    <property type="entry name" value="Filamin"/>
</dbReference>
<evidence type="ECO:0000313" key="6">
    <source>
        <dbReference type="WBParaSite" id="SCUD_0001304401-mRNA-1"/>
    </source>
</evidence>
<dbReference type="InterPro" id="IPR014756">
    <property type="entry name" value="Ig_E-set"/>
</dbReference>
<dbReference type="PANTHER" id="PTHR38537:SF8">
    <property type="entry name" value="FILAMIN-A"/>
    <property type="match status" value="1"/>
</dbReference>
<reference evidence="4 5" key="2">
    <citation type="submission" date="2018-11" db="EMBL/GenBank/DDBJ databases">
        <authorList>
            <consortium name="Pathogen Informatics"/>
        </authorList>
    </citation>
    <scope>NUCLEOTIDE SEQUENCE [LARGE SCALE GENOMIC DNA]</scope>
    <source>
        <strain evidence="4">Dakar</strain>
        <strain evidence="5">Dakar, Senegal</strain>
    </source>
</reference>
<feature type="repeat" description="Filamin" evidence="3">
    <location>
        <begin position="198"/>
        <end position="294"/>
    </location>
</feature>
<dbReference type="GO" id="GO:0051015">
    <property type="term" value="F:actin filament binding"/>
    <property type="evidence" value="ECO:0007669"/>
    <property type="project" value="InterPro"/>
</dbReference>
<dbReference type="PANTHER" id="PTHR38537">
    <property type="entry name" value="JITTERBUG, ISOFORM N"/>
    <property type="match status" value="1"/>
</dbReference>
<proteinExistence type="inferred from homology"/>
<dbReference type="Proteomes" id="UP000279833">
    <property type="component" value="Unassembled WGS sequence"/>
</dbReference>
<dbReference type="InterPro" id="IPR001298">
    <property type="entry name" value="Filamin/ABP280_rpt"/>
</dbReference>
<keyword evidence="2" id="KW-0677">Repeat</keyword>
<gene>
    <name evidence="4" type="ORF">SCUD_LOCUS13041</name>
</gene>
<feature type="repeat" description="Filamin" evidence="3">
    <location>
        <begin position="294"/>
        <end position="372"/>
    </location>
</feature>